<dbReference type="GO" id="GO:0015074">
    <property type="term" value="P:DNA integration"/>
    <property type="evidence" value="ECO:0007669"/>
    <property type="project" value="InterPro"/>
</dbReference>
<name>A0A8C1PKU1_CYPCA</name>
<evidence type="ECO:0000259" key="2">
    <source>
        <dbReference type="PROSITE" id="PS50994"/>
    </source>
</evidence>
<feature type="compositionally biased region" description="Pro residues" evidence="1">
    <location>
        <begin position="385"/>
        <end position="398"/>
    </location>
</feature>
<dbReference type="AlphaFoldDB" id="A0A8C1PKU1"/>
<proteinExistence type="predicted"/>
<dbReference type="InterPro" id="IPR012337">
    <property type="entry name" value="RNaseH-like_sf"/>
</dbReference>
<accession>A0A8C1PKU1</accession>
<reference evidence="3" key="1">
    <citation type="submission" date="2025-08" db="UniProtKB">
        <authorList>
            <consortium name="Ensembl"/>
        </authorList>
    </citation>
    <scope>IDENTIFICATION</scope>
</reference>
<protein>
    <recommendedName>
        <fullName evidence="2">Integrase catalytic domain-containing protein</fullName>
    </recommendedName>
</protein>
<evidence type="ECO:0000313" key="4">
    <source>
        <dbReference type="Proteomes" id="UP000694427"/>
    </source>
</evidence>
<dbReference type="PANTHER" id="PTHR37984">
    <property type="entry name" value="PROTEIN CBG26694"/>
    <property type="match status" value="1"/>
</dbReference>
<dbReference type="SUPFAM" id="SSF53098">
    <property type="entry name" value="Ribonuclease H-like"/>
    <property type="match status" value="1"/>
</dbReference>
<evidence type="ECO:0000313" key="3">
    <source>
        <dbReference type="Ensembl" id="ENSCCRP00010106585.1"/>
    </source>
</evidence>
<reference evidence="3" key="2">
    <citation type="submission" date="2025-09" db="UniProtKB">
        <authorList>
            <consortium name="Ensembl"/>
        </authorList>
    </citation>
    <scope>IDENTIFICATION</scope>
</reference>
<dbReference type="Proteomes" id="UP000694427">
    <property type="component" value="Unplaced"/>
</dbReference>
<dbReference type="PROSITE" id="PS50994">
    <property type="entry name" value="INTEGRASE"/>
    <property type="match status" value="1"/>
</dbReference>
<dbReference type="InterPro" id="IPR050951">
    <property type="entry name" value="Retrovirus_Pol_polyprotein"/>
</dbReference>
<dbReference type="PANTHER" id="PTHR37984:SF15">
    <property type="entry name" value="INTEGRASE CATALYTIC DOMAIN-CONTAINING PROTEIN"/>
    <property type="match status" value="1"/>
</dbReference>
<dbReference type="Pfam" id="PF00665">
    <property type="entry name" value="rve"/>
    <property type="match status" value="1"/>
</dbReference>
<feature type="domain" description="Integrase catalytic" evidence="2">
    <location>
        <begin position="58"/>
        <end position="216"/>
    </location>
</feature>
<dbReference type="InterPro" id="IPR001584">
    <property type="entry name" value="Integrase_cat-core"/>
</dbReference>
<keyword evidence="4" id="KW-1185">Reference proteome</keyword>
<dbReference type="Gene3D" id="3.30.420.10">
    <property type="entry name" value="Ribonuclease H-like superfamily/Ribonuclease H"/>
    <property type="match status" value="1"/>
</dbReference>
<dbReference type="GO" id="GO:0003676">
    <property type="term" value="F:nucleic acid binding"/>
    <property type="evidence" value="ECO:0007669"/>
    <property type="project" value="InterPro"/>
</dbReference>
<dbReference type="Ensembl" id="ENSCCRT00010118516.1">
    <property type="protein sequence ID" value="ENSCCRP00010106585.1"/>
    <property type="gene ID" value="ENSCCRG00010046999.1"/>
</dbReference>
<dbReference type="InterPro" id="IPR036397">
    <property type="entry name" value="RNaseH_sf"/>
</dbReference>
<dbReference type="FunFam" id="3.30.420.10:FF:000032">
    <property type="entry name" value="Retrovirus-related Pol polyprotein from transposon 297-like Protein"/>
    <property type="match status" value="1"/>
</dbReference>
<sequence>MGERRCYRGTAIKALRGCSRCYWPGMYKAVKKWCEESERCTLATPVHPLVKAPNGHLVPARPNQILAINFTLPERSRDGKEQVLIMTDVFSKFTQAVPTYDQRASTVENVLVKEWFCRFGVSAHIHSDQDQSFEGELIQRLWDLYGIQKTCTMPYHPQGNGQCEMFKWTLHGLLCTFPKSAKADWPNYLPRLLFSSNTTIHQTKSECPHFLMFGKEPNLPVDFLLGRVLQPTVWTVMDWMEKQLERLQVAFNGTQESIQAAARLRKERHYQKGYSCHLKEGQLVYRRDYSNRGRNKIQDVWSLIKYKVIQAPMEGGTVYSIALPNTLARVKRVHCTMLKPVPDVFPLYPSPYVGPESLGFENVGSEEMEEGQLICVLPPEETPPATVPVPVVPQPPPPRSHRIGGWPTAS</sequence>
<evidence type="ECO:0000256" key="1">
    <source>
        <dbReference type="SAM" id="MobiDB-lite"/>
    </source>
</evidence>
<feature type="region of interest" description="Disordered" evidence="1">
    <location>
        <begin position="385"/>
        <end position="410"/>
    </location>
</feature>
<organism evidence="3 4">
    <name type="scientific">Cyprinus carpio</name>
    <name type="common">Common carp</name>
    <dbReference type="NCBI Taxonomy" id="7962"/>
    <lineage>
        <taxon>Eukaryota</taxon>
        <taxon>Metazoa</taxon>
        <taxon>Chordata</taxon>
        <taxon>Craniata</taxon>
        <taxon>Vertebrata</taxon>
        <taxon>Euteleostomi</taxon>
        <taxon>Actinopterygii</taxon>
        <taxon>Neopterygii</taxon>
        <taxon>Teleostei</taxon>
        <taxon>Ostariophysi</taxon>
        <taxon>Cypriniformes</taxon>
        <taxon>Cyprinidae</taxon>
        <taxon>Cyprininae</taxon>
        <taxon>Cyprinus</taxon>
    </lineage>
</organism>